<keyword evidence="12" id="KW-1185">Reference proteome</keyword>
<dbReference type="Proteomes" id="UP000327013">
    <property type="component" value="Unassembled WGS sequence"/>
</dbReference>
<feature type="domain" description="PPIase FKBP-type" evidence="10">
    <location>
        <begin position="282"/>
        <end position="367"/>
    </location>
</feature>
<keyword evidence="6 8" id="KW-0697">Rotamase</keyword>
<evidence type="ECO:0000256" key="1">
    <source>
        <dbReference type="ARBA" id="ARBA00000971"/>
    </source>
</evidence>
<feature type="domain" description="PPIase FKBP-type" evidence="10">
    <location>
        <begin position="164"/>
        <end position="254"/>
    </location>
</feature>
<feature type="repeat" description="TPR" evidence="9">
    <location>
        <begin position="472"/>
        <end position="505"/>
    </location>
</feature>
<dbReference type="SUPFAM" id="SSF54534">
    <property type="entry name" value="FKBP-like"/>
    <property type="match status" value="3"/>
</dbReference>
<name>A0A5N6L5B5_9ROSI</name>
<dbReference type="Gene3D" id="1.25.40.10">
    <property type="entry name" value="Tetratricopeptide repeat domain"/>
    <property type="match status" value="1"/>
</dbReference>
<comment type="caution">
    <text evidence="11">The sequence shown here is derived from an EMBL/GenBank/DDBJ whole genome shotgun (WGS) entry which is preliminary data.</text>
</comment>
<dbReference type="PROSITE" id="PS50005">
    <property type="entry name" value="TPR"/>
    <property type="match status" value="1"/>
</dbReference>
<dbReference type="PANTHER" id="PTHR46512:SF11">
    <property type="entry name" value="PEPTIDYLPROLYL ISOMERASE"/>
    <property type="match status" value="1"/>
</dbReference>
<evidence type="ECO:0000256" key="8">
    <source>
        <dbReference type="PROSITE-ProRule" id="PRU00277"/>
    </source>
</evidence>
<dbReference type="InterPro" id="IPR046357">
    <property type="entry name" value="PPIase_dom_sf"/>
</dbReference>
<comment type="catalytic activity">
    <reaction evidence="1 8">
        <text>[protein]-peptidylproline (omega=180) = [protein]-peptidylproline (omega=0)</text>
        <dbReference type="Rhea" id="RHEA:16237"/>
        <dbReference type="Rhea" id="RHEA-COMP:10747"/>
        <dbReference type="Rhea" id="RHEA-COMP:10748"/>
        <dbReference type="ChEBI" id="CHEBI:83833"/>
        <dbReference type="ChEBI" id="CHEBI:83834"/>
        <dbReference type="EC" id="5.2.1.8"/>
    </reaction>
</comment>
<dbReference type="InterPro" id="IPR011990">
    <property type="entry name" value="TPR-like_helical_dom_sf"/>
</dbReference>
<evidence type="ECO:0000256" key="2">
    <source>
        <dbReference type="ARBA" id="ARBA00006577"/>
    </source>
</evidence>
<organism evidence="11 12">
    <name type="scientific">Carpinus fangiana</name>
    <dbReference type="NCBI Taxonomy" id="176857"/>
    <lineage>
        <taxon>Eukaryota</taxon>
        <taxon>Viridiplantae</taxon>
        <taxon>Streptophyta</taxon>
        <taxon>Embryophyta</taxon>
        <taxon>Tracheophyta</taxon>
        <taxon>Spermatophyta</taxon>
        <taxon>Magnoliopsida</taxon>
        <taxon>eudicotyledons</taxon>
        <taxon>Gunneridae</taxon>
        <taxon>Pentapetalae</taxon>
        <taxon>rosids</taxon>
        <taxon>fabids</taxon>
        <taxon>Fagales</taxon>
        <taxon>Betulaceae</taxon>
        <taxon>Carpinus</taxon>
    </lineage>
</organism>
<dbReference type="Pfam" id="PF00254">
    <property type="entry name" value="FKBP_C"/>
    <property type="match status" value="3"/>
</dbReference>
<feature type="domain" description="PPIase FKBP-type" evidence="10">
    <location>
        <begin position="48"/>
        <end position="136"/>
    </location>
</feature>
<dbReference type="SMART" id="SM00028">
    <property type="entry name" value="TPR"/>
    <property type="match status" value="2"/>
</dbReference>
<dbReference type="InterPro" id="IPR050754">
    <property type="entry name" value="FKBP4/5/8-like"/>
</dbReference>
<reference evidence="11 12" key="1">
    <citation type="submission" date="2019-06" db="EMBL/GenBank/DDBJ databases">
        <title>A chromosomal-level reference genome of Carpinus fangiana (Coryloideae, Betulaceae).</title>
        <authorList>
            <person name="Yang X."/>
            <person name="Wang Z."/>
            <person name="Zhang L."/>
            <person name="Hao G."/>
            <person name="Liu J."/>
            <person name="Yang Y."/>
        </authorList>
    </citation>
    <scope>NUCLEOTIDE SEQUENCE [LARGE SCALE GENOMIC DNA]</scope>
    <source>
        <strain evidence="11">Cfa_2016G</strain>
        <tissue evidence="11">Leaf</tissue>
    </source>
</reference>
<sequence>MEHSSSNSYLETDIKIENPGLPEAVIGTQGLRKQILRRGNSWQTPFPGDEVEVHFSGCIEGGACLFTSRDKGTSFRFKLGQNEVIKGWDEGVATMKKGERASLIIPPNLAYGELGSPPLIPPNSTLIFDIEMLSWTTIRDITGDGGILKKITKEGEGWATPREADEVLVKYEARLENGTLVSKSDEGLEFNVGDGCFCPAFSKTVKTMRRGEKAEIFVKFSYGFRQNEKGATDIDDGVPFDSNLTIKLELVSWKSVVDVTRDKKVLKKIMKVGEGFDRPNEGSLVKVIYFGKLKDGTVFERKGSDEEPFEFTTMEGQINEGLDRAIMSMKKGEQAVVTVSMEHLHSNHASGIANEELFYEVQLIDFIKEKPFWKMDAKEKIEACERNKNDGNVLFKAGKILSASRKYEKESSHLAAKYVEFDHSFTDAEKSLANALWLSCNLNRAACKLKLGEFLEASGLCTKVIEHDPVNVKALYRRSQAYLKISELEKAEADIKTALTIDPNNRDMNAVYKELKNKQREYGRYEAEIFGTMLSRLG</sequence>
<evidence type="ECO:0000256" key="6">
    <source>
        <dbReference type="ARBA" id="ARBA00023110"/>
    </source>
</evidence>
<dbReference type="SUPFAM" id="SSF48452">
    <property type="entry name" value="TPR-like"/>
    <property type="match status" value="1"/>
</dbReference>
<evidence type="ECO:0000256" key="3">
    <source>
        <dbReference type="ARBA" id="ARBA00013194"/>
    </source>
</evidence>
<evidence type="ECO:0000313" key="11">
    <source>
        <dbReference type="EMBL" id="KAB8988205.1"/>
    </source>
</evidence>
<dbReference type="GO" id="GO:0003755">
    <property type="term" value="F:peptidyl-prolyl cis-trans isomerase activity"/>
    <property type="evidence" value="ECO:0007669"/>
    <property type="project" value="UniProtKB-KW"/>
</dbReference>
<comment type="similarity">
    <text evidence="2">Belongs to the FKBP-type PPIase family.</text>
</comment>
<dbReference type="AlphaFoldDB" id="A0A5N6L5B5"/>
<proteinExistence type="inferred from homology"/>
<dbReference type="InterPro" id="IPR019734">
    <property type="entry name" value="TPR_rpt"/>
</dbReference>
<dbReference type="FunFam" id="1.25.40.10:FF:000008">
    <property type="entry name" value="Peptidylprolyl isomerase"/>
    <property type="match status" value="1"/>
</dbReference>
<evidence type="ECO:0000259" key="10">
    <source>
        <dbReference type="PROSITE" id="PS50059"/>
    </source>
</evidence>
<dbReference type="Gene3D" id="3.10.50.40">
    <property type="match status" value="3"/>
</dbReference>
<keyword evidence="4" id="KW-0677">Repeat</keyword>
<evidence type="ECO:0000256" key="5">
    <source>
        <dbReference type="ARBA" id="ARBA00022803"/>
    </source>
</evidence>
<evidence type="ECO:0000256" key="4">
    <source>
        <dbReference type="ARBA" id="ARBA00022737"/>
    </source>
</evidence>
<evidence type="ECO:0000313" key="12">
    <source>
        <dbReference type="Proteomes" id="UP000327013"/>
    </source>
</evidence>
<accession>A0A5N6L5B5</accession>
<dbReference type="PROSITE" id="PS50059">
    <property type="entry name" value="FKBP_PPIASE"/>
    <property type="match status" value="3"/>
</dbReference>
<gene>
    <name evidence="11" type="ORF">FH972_026896</name>
</gene>
<protein>
    <recommendedName>
        <fullName evidence="3 8">peptidylprolyl isomerase</fullName>
        <ecNumber evidence="3 8">5.2.1.8</ecNumber>
    </recommendedName>
</protein>
<dbReference type="FunFam" id="3.10.50.40:FF:000006">
    <property type="entry name" value="Peptidyl-prolyl cis-trans isomerase"/>
    <property type="match status" value="1"/>
</dbReference>
<dbReference type="EC" id="5.2.1.8" evidence="3 8"/>
<dbReference type="InterPro" id="IPR001179">
    <property type="entry name" value="PPIase_FKBP_dom"/>
</dbReference>
<dbReference type="EMBL" id="VIBQ01000138">
    <property type="protein sequence ID" value="KAB8988205.1"/>
    <property type="molecule type" value="Genomic_DNA"/>
</dbReference>
<evidence type="ECO:0000256" key="9">
    <source>
        <dbReference type="PROSITE-ProRule" id="PRU00339"/>
    </source>
</evidence>
<keyword evidence="7 8" id="KW-0413">Isomerase</keyword>
<evidence type="ECO:0000256" key="7">
    <source>
        <dbReference type="ARBA" id="ARBA00023235"/>
    </source>
</evidence>
<dbReference type="OrthoDB" id="1902587at2759"/>
<dbReference type="PANTHER" id="PTHR46512">
    <property type="entry name" value="PEPTIDYLPROLYL ISOMERASE"/>
    <property type="match status" value="1"/>
</dbReference>
<keyword evidence="5 9" id="KW-0802">TPR repeat</keyword>